<feature type="transmembrane region" description="Helical" evidence="6">
    <location>
        <begin position="6"/>
        <end position="24"/>
    </location>
</feature>
<keyword evidence="8" id="KW-1185">Reference proteome</keyword>
<dbReference type="Proteomes" id="UP000006853">
    <property type="component" value="Chromosome 1"/>
</dbReference>
<protein>
    <submittedName>
        <fullName evidence="7">Amphotericin B resistance protein</fullName>
    </submittedName>
</protein>
<reference evidence="7 8" key="2">
    <citation type="journal article" date="2016" name="FEMS Yeast Res.">
        <title>Curation of the genome annotation of Pichia pastoris (Komagataella phaffii) CBS7435 from gene level to protein function.</title>
        <authorList>
            <person name="Valli M."/>
            <person name="Tatto N.E."/>
            <person name="Peymann A."/>
            <person name="Gruber C."/>
            <person name="Landes N."/>
            <person name="Ekker H."/>
            <person name="Thallinger G.G."/>
            <person name="Mattanovich D."/>
            <person name="Gasser B."/>
            <person name="Graf A.B."/>
        </authorList>
    </citation>
    <scope>GENOME REANNOTATION</scope>
    <source>
        <strain evidence="7 8">ATCC 76273 / CBS 7435 / CECT 11047 / NRRL Y-11430 / Wegner 21-1</strain>
    </source>
</reference>
<dbReference type="Pfam" id="PF01679">
    <property type="entry name" value="Pmp3"/>
    <property type="match status" value="1"/>
</dbReference>
<feature type="transmembrane region" description="Helical" evidence="6">
    <location>
        <begin position="31"/>
        <end position="54"/>
    </location>
</feature>
<comment type="similarity">
    <text evidence="2">Belongs to the UPF0057 (PMP3) family.</text>
</comment>
<evidence type="ECO:0000313" key="7">
    <source>
        <dbReference type="EMBL" id="SCV11757.1"/>
    </source>
</evidence>
<dbReference type="GO" id="GO:0016020">
    <property type="term" value="C:membrane"/>
    <property type="evidence" value="ECO:0007669"/>
    <property type="project" value="UniProtKB-SubCell"/>
</dbReference>
<dbReference type="EMBL" id="FR839628">
    <property type="protein sequence ID" value="SCV11757.1"/>
    <property type="molecule type" value="Genomic_DNA"/>
</dbReference>
<evidence type="ECO:0000256" key="2">
    <source>
        <dbReference type="ARBA" id="ARBA00009530"/>
    </source>
</evidence>
<keyword evidence="3 6" id="KW-0812">Transmembrane</keyword>
<keyword evidence="4 6" id="KW-1133">Transmembrane helix</keyword>
<dbReference type="PANTHER" id="PTHR21659:SF42">
    <property type="entry name" value="UPF0057 MEMBRANE PROTEIN ZK632.10-RELATED"/>
    <property type="match status" value="1"/>
</dbReference>
<reference evidence="7 8" key="1">
    <citation type="journal article" date="2011" name="J. Biotechnol.">
        <title>High-quality genome sequence of Pichia pastoris CBS7435.</title>
        <authorList>
            <person name="Kuberl A."/>
            <person name="Schneider J."/>
            <person name="Thallinger G.G."/>
            <person name="Anderl I."/>
            <person name="Wibberg D."/>
            <person name="Hajek T."/>
            <person name="Jaenicke S."/>
            <person name="Brinkrolf K."/>
            <person name="Goesmann A."/>
            <person name="Szczepanowski R."/>
            <person name="Puhler A."/>
            <person name="Schwab H."/>
            <person name="Glieder A."/>
            <person name="Pichler H."/>
        </authorList>
    </citation>
    <scope>NUCLEOTIDE SEQUENCE [LARGE SCALE GENOMIC DNA]</scope>
    <source>
        <strain evidence="8">ATCC 76273 / CBS 7435 / CECT 11047 / NRRL Y-11430 / Wegner 21-1</strain>
    </source>
</reference>
<evidence type="ECO:0000256" key="6">
    <source>
        <dbReference type="SAM" id="Phobius"/>
    </source>
</evidence>
<name>A0A1G4KNX3_KOMPC</name>
<dbReference type="PANTHER" id="PTHR21659">
    <property type="entry name" value="HYDROPHOBIC PROTEIN RCI2 LOW TEMPERATURE AND SALT RESPONSIVE PROTEIN LTI6 -RELATED"/>
    <property type="match status" value="1"/>
</dbReference>
<evidence type="ECO:0000256" key="3">
    <source>
        <dbReference type="ARBA" id="ARBA00022692"/>
    </source>
</evidence>
<keyword evidence="5 6" id="KW-0472">Membrane</keyword>
<evidence type="ECO:0000256" key="5">
    <source>
        <dbReference type="ARBA" id="ARBA00023136"/>
    </source>
</evidence>
<organism evidence="7 8">
    <name type="scientific">Komagataella phaffii (strain ATCC 76273 / CBS 7435 / CECT 11047 / NRRL Y-11430 / Wegner 21-1)</name>
    <name type="common">Yeast</name>
    <name type="synonym">Pichia pastoris</name>
    <dbReference type="NCBI Taxonomy" id="981350"/>
    <lineage>
        <taxon>Eukaryota</taxon>
        <taxon>Fungi</taxon>
        <taxon>Dikarya</taxon>
        <taxon>Ascomycota</taxon>
        <taxon>Saccharomycotina</taxon>
        <taxon>Pichiomycetes</taxon>
        <taxon>Pichiales</taxon>
        <taxon>Pichiaceae</taxon>
        <taxon>Komagataella</taxon>
    </lineage>
</organism>
<evidence type="ECO:0000256" key="4">
    <source>
        <dbReference type="ARBA" id="ARBA00022989"/>
    </source>
</evidence>
<gene>
    <name evidence="7" type="primary">PMP3-1</name>
    <name evidence="7" type="ordered locus">PP7435_Chr1-1653</name>
</gene>
<dbReference type="PROSITE" id="PS01309">
    <property type="entry name" value="UPF0057"/>
    <property type="match status" value="1"/>
</dbReference>
<proteinExistence type="inferred from homology"/>
<sequence length="57" mass="6332">MVDSTKIITVIIAVFLPFLAVFMVKGAGRDLLINIILCCFFWFPGILHALYVVLTSS</sequence>
<accession>A0A1G4KNX3</accession>
<comment type="subcellular location">
    <subcellularLocation>
        <location evidence="1">Membrane</location>
    </subcellularLocation>
</comment>
<dbReference type="AlphaFoldDB" id="A0A1G4KNX3"/>
<dbReference type="InterPro" id="IPR000612">
    <property type="entry name" value="PMP3"/>
</dbReference>
<evidence type="ECO:0000313" key="8">
    <source>
        <dbReference type="Proteomes" id="UP000006853"/>
    </source>
</evidence>
<evidence type="ECO:0000256" key="1">
    <source>
        <dbReference type="ARBA" id="ARBA00004370"/>
    </source>
</evidence>